<evidence type="ECO:0000256" key="9">
    <source>
        <dbReference type="ARBA" id="ARBA00023242"/>
    </source>
</evidence>
<keyword evidence="15" id="KW-1185">Reference proteome</keyword>
<dbReference type="GO" id="GO:0035267">
    <property type="term" value="C:NuA4 histone acetyltransferase complex"/>
    <property type="evidence" value="ECO:0007669"/>
    <property type="project" value="TreeGrafter"/>
</dbReference>
<comment type="subcellular location">
    <subcellularLocation>
        <location evidence="1">Nucleus</location>
    </subcellularLocation>
</comment>
<keyword evidence="9" id="KW-0539">Nucleus</keyword>
<feature type="binding site" evidence="10">
    <location>
        <position position="90"/>
    </location>
    <ligand>
        <name>Zn(2+)</name>
        <dbReference type="ChEBI" id="CHEBI:29105"/>
        <label>1</label>
    </ligand>
</feature>
<keyword evidence="3" id="KW-0341">Growth regulation</keyword>
<proteinExistence type="inferred from homology"/>
<keyword evidence="6 10" id="KW-0862">Zinc</keyword>
<protein>
    <recommendedName>
        <fullName evidence="13">PHD-type domain-containing protein</fullName>
    </recommendedName>
</protein>
<dbReference type="GO" id="GO:0008270">
    <property type="term" value="F:zinc ion binding"/>
    <property type="evidence" value="ECO:0007669"/>
    <property type="project" value="UniProtKB-KW"/>
</dbReference>
<feature type="region of interest" description="Disordered" evidence="12">
    <location>
        <begin position="52"/>
        <end position="83"/>
    </location>
</feature>
<dbReference type="EMBL" id="GL379806">
    <property type="protein sequence ID" value="EGT40938.1"/>
    <property type="molecule type" value="Genomic_DNA"/>
</dbReference>
<dbReference type="HOGENOM" id="CLU_1349955_0_0_1"/>
<dbReference type="AlphaFoldDB" id="G0MQ89"/>
<dbReference type="GO" id="GO:0005634">
    <property type="term" value="C:nucleus"/>
    <property type="evidence" value="ECO:0007669"/>
    <property type="project" value="UniProtKB-SubCell"/>
</dbReference>
<evidence type="ECO:0000256" key="2">
    <source>
        <dbReference type="ARBA" id="ARBA00010210"/>
    </source>
</evidence>
<dbReference type="InterPro" id="IPR011011">
    <property type="entry name" value="Znf_FYVE_PHD"/>
</dbReference>
<accession>G0MQ89</accession>
<evidence type="ECO:0000256" key="12">
    <source>
        <dbReference type="SAM" id="MobiDB-lite"/>
    </source>
</evidence>
<feature type="binding site" evidence="10">
    <location>
        <position position="132"/>
    </location>
    <ligand>
        <name>Zn(2+)</name>
        <dbReference type="ChEBI" id="CHEBI:29105"/>
        <label>2</label>
    </ligand>
</feature>
<evidence type="ECO:0000256" key="8">
    <source>
        <dbReference type="ARBA" id="ARBA00023163"/>
    </source>
</evidence>
<gene>
    <name evidence="14" type="ORF">CAEBREN_21364</name>
</gene>
<dbReference type="InterPro" id="IPR019786">
    <property type="entry name" value="Zinc_finger_PHD-type_CS"/>
</dbReference>
<comment type="similarity">
    <text evidence="2">Belongs to the ING family.</text>
</comment>
<feature type="binding site" evidence="10">
    <location>
        <position position="115"/>
    </location>
    <ligand>
        <name>Zn(2+)</name>
        <dbReference type="ChEBI" id="CHEBI:29105"/>
        <label>1</label>
    </ligand>
</feature>
<dbReference type="SUPFAM" id="SSF57903">
    <property type="entry name" value="FYVE/PHD zinc finger"/>
    <property type="match status" value="2"/>
</dbReference>
<keyword evidence="7" id="KW-0805">Transcription regulation</keyword>
<dbReference type="InParanoid" id="G0MQ89"/>
<evidence type="ECO:0000256" key="5">
    <source>
        <dbReference type="ARBA" id="ARBA00022771"/>
    </source>
</evidence>
<evidence type="ECO:0000256" key="11">
    <source>
        <dbReference type="PROSITE-ProRule" id="PRU00146"/>
    </source>
</evidence>
<dbReference type="InterPro" id="IPR028651">
    <property type="entry name" value="ING_fam"/>
</dbReference>
<dbReference type="PROSITE" id="PS50016">
    <property type="entry name" value="ZF_PHD_2"/>
    <property type="match status" value="2"/>
</dbReference>
<evidence type="ECO:0000313" key="15">
    <source>
        <dbReference type="Proteomes" id="UP000008068"/>
    </source>
</evidence>
<reference evidence="15" key="1">
    <citation type="submission" date="2011-07" db="EMBL/GenBank/DDBJ databases">
        <authorList>
            <consortium name="Caenorhabditis brenneri Sequencing and Analysis Consortium"/>
            <person name="Wilson R.K."/>
        </authorList>
    </citation>
    <scope>NUCLEOTIDE SEQUENCE [LARGE SCALE GENOMIC DNA]</scope>
    <source>
        <strain evidence="15">PB2801</strain>
    </source>
</reference>
<dbReference type="SMART" id="SM00249">
    <property type="entry name" value="PHD"/>
    <property type="match status" value="2"/>
</dbReference>
<feature type="binding site" evidence="10">
    <location>
        <position position="101"/>
    </location>
    <ligand>
        <name>Zn(2+)</name>
        <dbReference type="ChEBI" id="CHEBI:29105"/>
        <label>2</label>
    </ligand>
</feature>
<dbReference type="InterPro" id="IPR019787">
    <property type="entry name" value="Znf_PHD-finger"/>
</dbReference>
<dbReference type="InterPro" id="IPR013083">
    <property type="entry name" value="Znf_RING/FYVE/PHD"/>
</dbReference>
<dbReference type="PROSITE" id="PS01359">
    <property type="entry name" value="ZF_PHD_1"/>
    <property type="match status" value="2"/>
</dbReference>
<evidence type="ECO:0000256" key="3">
    <source>
        <dbReference type="ARBA" id="ARBA00022604"/>
    </source>
</evidence>
<evidence type="ECO:0000256" key="1">
    <source>
        <dbReference type="ARBA" id="ARBA00004123"/>
    </source>
</evidence>
<feature type="domain" description="PHD-type" evidence="13">
    <location>
        <begin position="85"/>
        <end position="135"/>
    </location>
</feature>
<evidence type="ECO:0000259" key="13">
    <source>
        <dbReference type="PROSITE" id="PS50016"/>
    </source>
</evidence>
<evidence type="ECO:0000313" key="14">
    <source>
        <dbReference type="EMBL" id="EGT40938.1"/>
    </source>
</evidence>
<dbReference type="Gene3D" id="3.30.40.10">
    <property type="entry name" value="Zinc/RING finger domain, C3HC4 (zinc finger)"/>
    <property type="match status" value="2"/>
</dbReference>
<evidence type="ECO:0000256" key="4">
    <source>
        <dbReference type="ARBA" id="ARBA00022723"/>
    </source>
</evidence>
<dbReference type="eggNOG" id="KOG1973">
    <property type="taxonomic scope" value="Eukaryota"/>
</dbReference>
<sequence length="203" mass="23647">MITATLAAAQQATSPPQPAQLLQDSAFFVSESRHGRPRKLTKKVQEMFEKTLQRQRNHRKPVIAQRKRRNDEPSDDEEDEGDSTRKWCFCNDTSHGEMIRCDNSNCTLRWFHFPCLGIVEKPRGKWWYCPRCDVTQRLRMAENGDDFDTPTCFCNELNHGQMIKCDNSNCTHRWFHFPCVGIVEPPEGEWYCSQCDVTGERNA</sequence>
<feature type="binding site" evidence="10">
    <location>
        <position position="129"/>
    </location>
    <ligand>
        <name>Zn(2+)</name>
        <dbReference type="ChEBI" id="CHEBI:29105"/>
        <label>2</label>
    </ligand>
</feature>
<dbReference type="CDD" id="cd15505">
    <property type="entry name" value="PHD_ING"/>
    <property type="match status" value="1"/>
</dbReference>
<keyword evidence="4 10" id="KW-0479">Metal-binding</keyword>
<organism evidence="15">
    <name type="scientific">Caenorhabditis brenneri</name>
    <name type="common">Nematode worm</name>
    <dbReference type="NCBI Taxonomy" id="135651"/>
    <lineage>
        <taxon>Eukaryota</taxon>
        <taxon>Metazoa</taxon>
        <taxon>Ecdysozoa</taxon>
        <taxon>Nematoda</taxon>
        <taxon>Chromadorea</taxon>
        <taxon>Rhabditida</taxon>
        <taxon>Rhabditina</taxon>
        <taxon>Rhabditomorpha</taxon>
        <taxon>Rhabditoidea</taxon>
        <taxon>Rhabditidae</taxon>
        <taxon>Peloderinae</taxon>
        <taxon>Caenorhabditis</taxon>
    </lineage>
</organism>
<dbReference type="Proteomes" id="UP000008068">
    <property type="component" value="Unassembled WGS sequence"/>
</dbReference>
<dbReference type="PANTHER" id="PTHR10333:SF103">
    <property type="entry name" value="INHIBITOR OF GROWTH PROTEIN 3"/>
    <property type="match status" value="1"/>
</dbReference>
<dbReference type="PANTHER" id="PTHR10333">
    <property type="entry name" value="INHIBITOR OF GROWTH PROTEIN"/>
    <property type="match status" value="1"/>
</dbReference>
<feature type="compositionally biased region" description="Basic residues" evidence="12">
    <location>
        <begin position="53"/>
        <end position="68"/>
    </location>
</feature>
<evidence type="ECO:0000256" key="10">
    <source>
        <dbReference type="PIRSR" id="PIRSR628651-51"/>
    </source>
</evidence>
<keyword evidence="8" id="KW-0804">Transcription</keyword>
<feature type="binding site" evidence="10">
    <location>
        <position position="88"/>
    </location>
    <ligand>
        <name>Zn(2+)</name>
        <dbReference type="ChEBI" id="CHEBI:29105"/>
        <label>1</label>
    </ligand>
</feature>
<evidence type="ECO:0000256" key="7">
    <source>
        <dbReference type="ARBA" id="ARBA00023015"/>
    </source>
</evidence>
<dbReference type="OrthoDB" id="5411773at2759"/>
<dbReference type="InterPro" id="IPR001965">
    <property type="entry name" value="Znf_PHD"/>
</dbReference>
<keyword evidence="5 11" id="KW-0863">Zinc-finger</keyword>
<feature type="binding site" evidence="10">
    <location>
        <position position="112"/>
    </location>
    <ligand>
        <name>Zn(2+)</name>
        <dbReference type="ChEBI" id="CHEBI:29105"/>
        <label>1</label>
    </ligand>
</feature>
<feature type="region of interest" description="Disordered" evidence="12">
    <location>
        <begin position="1"/>
        <end position="20"/>
    </location>
</feature>
<feature type="domain" description="PHD-type" evidence="13">
    <location>
        <begin position="149"/>
        <end position="198"/>
    </location>
</feature>
<evidence type="ECO:0000256" key="6">
    <source>
        <dbReference type="ARBA" id="ARBA00022833"/>
    </source>
</evidence>
<name>G0MQ89_CAEBE</name>
<feature type="binding site" evidence="10">
    <location>
        <position position="106"/>
    </location>
    <ligand>
        <name>Zn(2+)</name>
        <dbReference type="ChEBI" id="CHEBI:29105"/>
        <label>2</label>
    </ligand>
</feature>
<dbReference type="STRING" id="135651.G0MQ89"/>